<evidence type="ECO:0000313" key="2">
    <source>
        <dbReference type="Proteomes" id="UP000774130"/>
    </source>
</evidence>
<keyword evidence="2" id="KW-1185">Reference proteome</keyword>
<protein>
    <submittedName>
        <fullName evidence="1">Selenium-dependent hydroxylase accessory protein YqeC</fullName>
    </submittedName>
</protein>
<dbReference type="RefSeq" id="WP_218324723.1">
    <property type="nucleotide sequence ID" value="NZ_JAHUZB010000001.1"/>
</dbReference>
<evidence type="ECO:0000313" key="1">
    <source>
        <dbReference type="EMBL" id="MBV7389675.1"/>
    </source>
</evidence>
<proteinExistence type="predicted"/>
<organism evidence="1 2">
    <name type="scientific">Enterococcus alishanensis</name>
    <dbReference type="NCBI Taxonomy" id="1303817"/>
    <lineage>
        <taxon>Bacteria</taxon>
        <taxon>Bacillati</taxon>
        <taxon>Bacillota</taxon>
        <taxon>Bacilli</taxon>
        <taxon>Lactobacillales</taxon>
        <taxon>Enterococcaceae</taxon>
        <taxon>Enterococcus</taxon>
    </lineage>
</organism>
<comment type="caution">
    <text evidence="1">The sequence shown here is derived from an EMBL/GenBank/DDBJ whole genome shotgun (WGS) entry which is preliminary data.</text>
</comment>
<accession>A0ABS6T9V9</accession>
<name>A0ABS6T9V9_9ENTE</name>
<reference evidence="1 2" key="1">
    <citation type="submission" date="2021-06" db="EMBL/GenBank/DDBJ databases">
        <title>Enterococcus alishanensis sp. nov., a novel lactic acid bacterium isolated from fresh coffee beans.</title>
        <authorList>
            <person name="Chen Y.-S."/>
        </authorList>
    </citation>
    <scope>NUCLEOTIDE SEQUENCE [LARGE SCALE GENOMIC DNA]</scope>
    <source>
        <strain evidence="1 2">ALS3</strain>
    </source>
</reference>
<dbReference type="InterPro" id="IPR017587">
    <property type="entry name" value="YqeC"/>
</dbReference>
<gene>
    <name evidence="1" type="primary">yqeC</name>
    <name evidence="1" type="ORF">KUA55_03215</name>
</gene>
<dbReference type="Pfam" id="PF19842">
    <property type="entry name" value="YqeC"/>
    <property type="match status" value="1"/>
</dbReference>
<sequence length="246" mass="27560">MKTKPTKELSECFNLPEKAVVSIIGSGGKTTLLNYLAQKYAAEKVLVATTTKMRMPEKNEYDQIYFSEFDQLGKKSGISFAARVTSDEEKVTFPSDPAVRASFANFDQVFLEADGSKQLPLKAWADFEPVILPETTVTIGVLPIKALHKKINTTTVHRLPLFLEWLSVVAEKEISLKLLAEIVIQEKGLFYLAQGIEILFINQVDTKDDLENAQQLAEEINQFPHQITKIIAGSGQKEEGIILWEK</sequence>
<dbReference type="NCBIfam" id="TIGR03172">
    <property type="entry name" value="selenium cofactor biosynthesis protein YqeC"/>
    <property type="match status" value="1"/>
</dbReference>
<dbReference type="EMBL" id="JAHUZB010000001">
    <property type="protein sequence ID" value="MBV7389675.1"/>
    <property type="molecule type" value="Genomic_DNA"/>
</dbReference>
<dbReference type="Proteomes" id="UP000774130">
    <property type="component" value="Unassembled WGS sequence"/>
</dbReference>